<evidence type="ECO:0000313" key="3">
    <source>
        <dbReference type="Proteomes" id="UP000729402"/>
    </source>
</evidence>
<dbReference type="Proteomes" id="UP000729402">
    <property type="component" value="Unassembled WGS sequence"/>
</dbReference>
<reference evidence="2" key="2">
    <citation type="submission" date="2021-02" db="EMBL/GenBank/DDBJ databases">
        <authorList>
            <person name="Kimball J.A."/>
            <person name="Haas M.W."/>
            <person name="Macchietto M."/>
            <person name="Kono T."/>
            <person name="Duquette J."/>
            <person name="Shao M."/>
        </authorList>
    </citation>
    <scope>NUCLEOTIDE SEQUENCE</scope>
    <source>
        <tissue evidence="2">Fresh leaf tissue</tissue>
    </source>
</reference>
<gene>
    <name evidence="2" type="ORF">GUJ93_ZPchr0012g21608</name>
</gene>
<evidence type="ECO:0000313" key="2">
    <source>
        <dbReference type="EMBL" id="KAG8091694.1"/>
    </source>
</evidence>
<organism evidence="2 3">
    <name type="scientific">Zizania palustris</name>
    <name type="common">Northern wild rice</name>
    <dbReference type="NCBI Taxonomy" id="103762"/>
    <lineage>
        <taxon>Eukaryota</taxon>
        <taxon>Viridiplantae</taxon>
        <taxon>Streptophyta</taxon>
        <taxon>Embryophyta</taxon>
        <taxon>Tracheophyta</taxon>
        <taxon>Spermatophyta</taxon>
        <taxon>Magnoliopsida</taxon>
        <taxon>Liliopsida</taxon>
        <taxon>Poales</taxon>
        <taxon>Poaceae</taxon>
        <taxon>BOP clade</taxon>
        <taxon>Oryzoideae</taxon>
        <taxon>Oryzeae</taxon>
        <taxon>Zizaniinae</taxon>
        <taxon>Zizania</taxon>
    </lineage>
</organism>
<feature type="region of interest" description="Disordered" evidence="1">
    <location>
        <begin position="39"/>
        <end position="82"/>
    </location>
</feature>
<comment type="caution">
    <text evidence="2">The sequence shown here is derived from an EMBL/GenBank/DDBJ whole genome shotgun (WGS) entry which is preliminary data.</text>
</comment>
<keyword evidence="3" id="KW-1185">Reference proteome</keyword>
<name>A0A8J6BPU2_ZIZPA</name>
<sequence length="103" mass="10705">MVATSTDLRHSVTTSTGLHHSIIASASLSPLPATARPVATFASAPARPMAASTPPSPPRHHQADHRLHPSIAATAPPGRPPPPLEDVCNVFCMFVFVGAGKKE</sequence>
<dbReference type="EMBL" id="JAAALK010000080">
    <property type="protein sequence ID" value="KAG8091694.1"/>
    <property type="molecule type" value="Genomic_DNA"/>
</dbReference>
<proteinExistence type="predicted"/>
<protein>
    <submittedName>
        <fullName evidence="2">Uncharacterized protein</fullName>
    </submittedName>
</protein>
<evidence type="ECO:0000256" key="1">
    <source>
        <dbReference type="SAM" id="MobiDB-lite"/>
    </source>
</evidence>
<dbReference type="AlphaFoldDB" id="A0A8J6BPU2"/>
<accession>A0A8J6BPU2</accession>
<reference evidence="2" key="1">
    <citation type="journal article" date="2021" name="bioRxiv">
        <title>Whole Genome Assembly and Annotation of Northern Wild Rice, Zizania palustris L., Supports a Whole Genome Duplication in the Zizania Genus.</title>
        <authorList>
            <person name="Haas M."/>
            <person name="Kono T."/>
            <person name="Macchietto M."/>
            <person name="Millas R."/>
            <person name="McGilp L."/>
            <person name="Shao M."/>
            <person name="Duquette J."/>
            <person name="Hirsch C.N."/>
            <person name="Kimball J."/>
        </authorList>
    </citation>
    <scope>NUCLEOTIDE SEQUENCE</scope>
    <source>
        <tissue evidence="2">Fresh leaf tissue</tissue>
    </source>
</reference>